<dbReference type="Proteomes" id="UP000005408">
    <property type="component" value="Unassembled WGS sequence"/>
</dbReference>
<organism evidence="3 4">
    <name type="scientific">Magallana gigas</name>
    <name type="common">Pacific oyster</name>
    <name type="synonym">Crassostrea gigas</name>
    <dbReference type="NCBI Taxonomy" id="29159"/>
    <lineage>
        <taxon>Eukaryota</taxon>
        <taxon>Metazoa</taxon>
        <taxon>Spiralia</taxon>
        <taxon>Lophotrochozoa</taxon>
        <taxon>Mollusca</taxon>
        <taxon>Bivalvia</taxon>
        <taxon>Autobranchia</taxon>
        <taxon>Pteriomorphia</taxon>
        <taxon>Ostreida</taxon>
        <taxon>Ostreoidea</taxon>
        <taxon>Ostreidae</taxon>
        <taxon>Magallana</taxon>
    </lineage>
</organism>
<evidence type="ECO:0000313" key="3">
    <source>
        <dbReference type="EnsemblMetazoa" id="G18676.2:cds"/>
    </source>
</evidence>
<sequence length="219" mass="24392">MKHQAAIALLIAILSNFSNCDYCPVSAPTVSVVSKCPTTKTEWDEAASRKKCSHMSAKCGNKSPVYHCLLNQWRNETVEVCASNWYISGFCAIYNTEEMKVIDDFSRDCTNLTGGPCPTRYISTDAYMYQGCYGKRNTSTSLPSTDKQVHVSTDCTSPAALIAIIIVLSLLSLILSLLLVLTCQEKISKSVMYSQCMRLRKQTPRKEKGNKEKRPKSPH</sequence>
<evidence type="ECO:0000256" key="2">
    <source>
        <dbReference type="SAM" id="SignalP"/>
    </source>
</evidence>
<feature type="signal peptide" evidence="2">
    <location>
        <begin position="1"/>
        <end position="20"/>
    </location>
</feature>
<keyword evidence="1" id="KW-0472">Membrane</keyword>
<dbReference type="EnsemblMetazoa" id="G18676.2">
    <property type="protein sequence ID" value="G18676.2:cds"/>
    <property type="gene ID" value="G18676"/>
</dbReference>
<protein>
    <submittedName>
        <fullName evidence="3">Uncharacterized protein</fullName>
    </submittedName>
</protein>
<evidence type="ECO:0000256" key="1">
    <source>
        <dbReference type="SAM" id="Phobius"/>
    </source>
</evidence>
<feature type="chain" id="PRO_5036467138" evidence="2">
    <location>
        <begin position="21"/>
        <end position="219"/>
    </location>
</feature>
<keyword evidence="4" id="KW-1185">Reference proteome</keyword>
<dbReference type="AlphaFoldDB" id="A0A8W8JDJ0"/>
<name>A0A8W8JDJ0_MAGGI</name>
<evidence type="ECO:0000313" key="4">
    <source>
        <dbReference type="Proteomes" id="UP000005408"/>
    </source>
</evidence>
<feature type="transmembrane region" description="Helical" evidence="1">
    <location>
        <begin position="159"/>
        <end position="182"/>
    </location>
</feature>
<proteinExistence type="predicted"/>
<accession>A0A8W8JDJ0</accession>
<reference evidence="3" key="1">
    <citation type="submission" date="2022-08" db="UniProtKB">
        <authorList>
            <consortium name="EnsemblMetazoa"/>
        </authorList>
    </citation>
    <scope>IDENTIFICATION</scope>
    <source>
        <strain evidence="3">05x7-T-G4-1.051#20</strain>
    </source>
</reference>
<keyword evidence="1" id="KW-1133">Transmembrane helix</keyword>
<keyword evidence="2" id="KW-0732">Signal</keyword>
<keyword evidence="1" id="KW-0812">Transmembrane</keyword>